<dbReference type="RefSeq" id="XP_045961223.1">
    <property type="nucleotide sequence ID" value="XM_046105456.1"/>
</dbReference>
<evidence type="ECO:0000256" key="1">
    <source>
        <dbReference type="ARBA" id="ARBA00022801"/>
    </source>
</evidence>
<protein>
    <submittedName>
        <fullName evidence="3">Uncharacterized protein</fullName>
    </submittedName>
</protein>
<dbReference type="Proteomes" id="UP000758603">
    <property type="component" value="Unassembled WGS sequence"/>
</dbReference>
<dbReference type="OrthoDB" id="1600564at2759"/>
<dbReference type="Gene3D" id="3.40.50.1110">
    <property type="entry name" value="SGNH hydrolase"/>
    <property type="match status" value="1"/>
</dbReference>
<proteinExistence type="predicted"/>
<name>A0A9P9A0E3_9PEZI</name>
<dbReference type="GeneID" id="70134347"/>
<keyword evidence="4" id="KW-1185">Reference proteome</keyword>
<keyword evidence="1" id="KW-0378">Hydrolase</keyword>
<feature type="signal peptide" evidence="2">
    <location>
        <begin position="1"/>
        <end position="20"/>
    </location>
</feature>
<dbReference type="InterPro" id="IPR036514">
    <property type="entry name" value="SGNH_hydro_sf"/>
</dbReference>
<dbReference type="InterPro" id="IPR001087">
    <property type="entry name" value="GDSL"/>
</dbReference>
<organism evidence="3 4">
    <name type="scientific">Truncatella angustata</name>
    <dbReference type="NCBI Taxonomy" id="152316"/>
    <lineage>
        <taxon>Eukaryota</taxon>
        <taxon>Fungi</taxon>
        <taxon>Dikarya</taxon>
        <taxon>Ascomycota</taxon>
        <taxon>Pezizomycotina</taxon>
        <taxon>Sordariomycetes</taxon>
        <taxon>Xylariomycetidae</taxon>
        <taxon>Amphisphaeriales</taxon>
        <taxon>Sporocadaceae</taxon>
        <taxon>Truncatella</taxon>
    </lineage>
</organism>
<dbReference type="EMBL" id="JAGPXC010000002">
    <property type="protein sequence ID" value="KAH6656989.1"/>
    <property type="molecule type" value="Genomic_DNA"/>
</dbReference>
<dbReference type="PANTHER" id="PTHR45648:SF22">
    <property type="entry name" value="GDSL LIPASE_ACYLHYDROLASE FAMILY PROTEIN (AFU_ORTHOLOGUE AFUA_4G14700)"/>
    <property type="match status" value="1"/>
</dbReference>
<evidence type="ECO:0000313" key="3">
    <source>
        <dbReference type="EMBL" id="KAH6656989.1"/>
    </source>
</evidence>
<evidence type="ECO:0000313" key="4">
    <source>
        <dbReference type="Proteomes" id="UP000758603"/>
    </source>
</evidence>
<dbReference type="CDD" id="cd01846">
    <property type="entry name" value="fatty_acyltransferase_like"/>
    <property type="match status" value="1"/>
</dbReference>
<dbReference type="AlphaFoldDB" id="A0A9P9A0E3"/>
<dbReference type="SUPFAM" id="SSF52266">
    <property type="entry name" value="SGNH hydrolase"/>
    <property type="match status" value="1"/>
</dbReference>
<dbReference type="Pfam" id="PF00657">
    <property type="entry name" value="Lipase_GDSL"/>
    <property type="match status" value="1"/>
</dbReference>
<feature type="chain" id="PRO_5040517134" evidence="2">
    <location>
        <begin position="21"/>
        <end position="340"/>
    </location>
</feature>
<dbReference type="GO" id="GO:0016788">
    <property type="term" value="F:hydrolase activity, acting on ester bonds"/>
    <property type="evidence" value="ECO:0007669"/>
    <property type="project" value="InterPro"/>
</dbReference>
<sequence>MKRFVLPLVAGVILQQPASALNFSTLVVFGDSYTDNGVHSYTPDANGTVGTPKSVTSTGGRIWPEYVGQYTGAHVYDYAVSGAVCDKTMAPRRNAVSQDQVASFLADDTHVSNATGADVPALVNDPADTVYAVWIGTNDLGNGGFLTEVQQPGTLAATGYVDCVFAQFDRLYAVGARNFILLNVAALDKSPQYALPANGGLNSSQFWTDKVAYDSNITRSSEKIREYSTLVNAVYEYRLPYEVKIAERYPGSWFGLLDVHSLFEDIWSNPSSYLNGTVPLNVTGWVASCKSSTCSDLAARDSYMWYDELHPSEQTDRVIAREFVNAVSGKSNWTTYWSDV</sequence>
<evidence type="ECO:0000256" key="2">
    <source>
        <dbReference type="SAM" id="SignalP"/>
    </source>
</evidence>
<comment type="caution">
    <text evidence="3">The sequence shown here is derived from an EMBL/GenBank/DDBJ whole genome shotgun (WGS) entry which is preliminary data.</text>
</comment>
<keyword evidence="2" id="KW-0732">Signal</keyword>
<dbReference type="PANTHER" id="PTHR45648">
    <property type="entry name" value="GDSL LIPASE/ACYLHYDROLASE FAMILY PROTEIN (AFU_ORTHOLOGUE AFUA_4G14700)"/>
    <property type="match status" value="1"/>
</dbReference>
<gene>
    <name evidence="3" type="ORF">BKA67DRAFT_619094</name>
</gene>
<accession>A0A9P9A0E3</accession>
<dbReference type="InterPro" id="IPR051058">
    <property type="entry name" value="GDSL_Est/Lipase"/>
</dbReference>
<reference evidence="3" key="1">
    <citation type="journal article" date="2021" name="Nat. Commun.">
        <title>Genetic determinants of endophytism in the Arabidopsis root mycobiome.</title>
        <authorList>
            <person name="Mesny F."/>
            <person name="Miyauchi S."/>
            <person name="Thiergart T."/>
            <person name="Pickel B."/>
            <person name="Atanasova L."/>
            <person name="Karlsson M."/>
            <person name="Huettel B."/>
            <person name="Barry K.W."/>
            <person name="Haridas S."/>
            <person name="Chen C."/>
            <person name="Bauer D."/>
            <person name="Andreopoulos W."/>
            <person name="Pangilinan J."/>
            <person name="LaButti K."/>
            <person name="Riley R."/>
            <person name="Lipzen A."/>
            <person name="Clum A."/>
            <person name="Drula E."/>
            <person name="Henrissat B."/>
            <person name="Kohler A."/>
            <person name="Grigoriev I.V."/>
            <person name="Martin F.M."/>
            <person name="Hacquard S."/>
        </authorList>
    </citation>
    <scope>NUCLEOTIDE SEQUENCE</scope>
    <source>
        <strain evidence="3">MPI-SDFR-AT-0073</strain>
    </source>
</reference>